<organism evidence="1">
    <name type="scientific">Trypanosoma congolense (strain IL3000)</name>
    <dbReference type="NCBI Taxonomy" id="1068625"/>
    <lineage>
        <taxon>Eukaryota</taxon>
        <taxon>Discoba</taxon>
        <taxon>Euglenozoa</taxon>
        <taxon>Kinetoplastea</taxon>
        <taxon>Metakinetoplastina</taxon>
        <taxon>Trypanosomatida</taxon>
        <taxon>Trypanosomatidae</taxon>
        <taxon>Trypanosoma</taxon>
        <taxon>Nannomonas</taxon>
    </lineage>
</organism>
<sequence length="159" mass="18564">MLTLLIYIYNTIKQHTESEPLFVSMGDCNVKYFLWGKKETCVHNSEQTTFLLTLLRIYIYIYINTVHRRNPNYTSRAEYIKQPCGMKYVGDRAEATRDRGNTTLREKWPKDTVFHQRALLPTTRLNSTLVASTLRRNQVEMMRLHSSLQSVLVGVTTSL</sequence>
<accession>G0USB4</accession>
<dbReference type="VEuPathDB" id="TriTrypDB:TcIL3000_8_4990"/>
<name>G0USB4_TRYCI</name>
<dbReference type="AlphaFoldDB" id="G0USB4"/>
<gene>
    <name evidence="1" type="ORF">TCIL3000_8_4990</name>
</gene>
<dbReference type="EMBL" id="HE575321">
    <property type="protein sequence ID" value="CCC92277.1"/>
    <property type="molecule type" value="Genomic_DNA"/>
</dbReference>
<evidence type="ECO:0000313" key="1">
    <source>
        <dbReference type="EMBL" id="CCC92277.1"/>
    </source>
</evidence>
<protein>
    <submittedName>
        <fullName evidence="1">Uncharacterized protein</fullName>
    </submittedName>
</protein>
<reference evidence="1" key="1">
    <citation type="journal article" date="2012" name="Proc. Natl. Acad. Sci. U.S.A.">
        <title>Antigenic diversity is generated by distinct evolutionary mechanisms in African trypanosome species.</title>
        <authorList>
            <person name="Jackson A.P."/>
            <person name="Berry A."/>
            <person name="Aslett M."/>
            <person name="Allison H.C."/>
            <person name="Burton P."/>
            <person name="Vavrova-Anderson J."/>
            <person name="Brown R."/>
            <person name="Browne H."/>
            <person name="Corton N."/>
            <person name="Hauser H."/>
            <person name="Gamble J."/>
            <person name="Gilderthorp R."/>
            <person name="Marcello L."/>
            <person name="McQuillan J."/>
            <person name="Otto T.D."/>
            <person name="Quail M.A."/>
            <person name="Sanders M.J."/>
            <person name="van Tonder A."/>
            <person name="Ginger M.L."/>
            <person name="Field M.C."/>
            <person name="Barry J.D."/>
            <person name="Hertz-Fowler C."/>
            <person name="Berriman M."/>
        </authorList>
    </citation>
    <scope>NUCLEOTIDE SEQUENCE</scope>
    <source>
        <strain evidence="1">IL3000</strain>
    </source>
</reference>
<proteinExistence type="predicted"/>